<dbReference type="GO" id="GO:0016757">
    <property type="term" value="F:glycosyltransferase activity"/>
    <property type="evidence" value="ECO:0007669"/>
    <property type="project" value="InterPro"/>
</dbReference>
<dbReference type="Pfam" id="PF00534">
    <property type="entry name" value="Glycos_transf_1"/>
    <property type="match status" value="1"/>
</dbReference>
<evidence type="ECO:0000313" key="2">
    <source>
        <dbReference type="EMBL" id="ABV93732.1"/>
    </source>
</evidence>
<gene>
    <name evidence="2" type="ordered locus">Dshi_1993</name>
</gene>
<dbReference type="PANTHER" id="PTHR45947:SF14">
    <property type="entry name" value="SLL1723 PROTEIN"/>
    <property type="match status" value="1"/>
</dbReference>
<dbReference type="KEGG" id="dsh:Dshi_1993"/>
<dbReference type="EMBL" id="CP000830">
    <property type="protein sequence ID" value="ABV93732.1"/>
    <property type="molecule type" value="Genomic_DNA"/>
</dbReference>
<dbReference type="CAZy" id="GT4">
    <property type="family name" value="Glycosyltransferase Family 4"/>
</dbReference>
<dbReference type="Gene3D" id="3.40.50.2000">
    <property type="entry name" value="Glycogen Phosphorylase B"/>
    <property type="match status" value="2"/>
</dbReference>
<keyword evidence="3" id="KW-1185">Reference proteome</keyword>
<dbReference type="PANTHER" id="PTHR45947">
    <property type="entry name" value="SULFOQUINOVOSYL TRANSFERASE SQD2"/>
    <property type="match status" value="1"/>
</dbReference>
<proteinExistence type="predicted"/>
<reference evidence="3" key="1">
    <citation type="journal article" date="2010" name="ISME J.">
        <title>The complete genome sequence of the algal symbiont Dinoroseobacter shibae: a hitchhiker's guide to life in the sea.</title>
        <authorList>
            <person name="Wagner-Dobler I."/>
            <person name="Ballhausen B."/>
            <person name="Berger M."/>
            <person name="Brinkhoff T."/>
            <person name="Buchholz I."/>
            <person name="Bunk B."/>
            <person name="Cypionka H."/>
            <person name="Daniel R."/>
            <person name="Drepper T."/>
            <person name="Gerdts G."/>
            <person name="Hahnke S."/>
            <person name="Han C."/>
            <person name="Jahn D."/>
            <person name="Kalhoefer D."/>
            <person name="Kiss H."/>
            <person name="Klenk H.P."/>
            <person name="Kyrpides N."/>
            <person name="Liebl W."/>
            <person name="Liesegang H."/>
            <person name="Meincke L."/>
            <person name="Pati A."/>
            <person name="Petersen J."/>
            <person name="Piekarski T."/>
            <person name="Pommerenke C."/>
            <person name="Pradella S."/>
            <person name="Pukall R."/>
            <person name="Rabus R."/>
            <person name="Stackebrandt E."/>
            <person name="Thole S."/>
            <person name="Thompson L."/>
            <person name="Tielen P."/>
            <person name="Tomasch J."/>
            <person name="von Jan M."/>
            <person name="Wanphrut N."/>
            <person name="Wichels A."/>
            <person name="Zech H."/>
            <person name="Simon M."/>
        </authorList>
    </citation>
    <scope>NUCLEOTIDE SEQUENCE [LARGE SCALE GENOMIC DNA]</scope>
    <source>
        <strain evidence="3">DSM 16493 / NCIMB 14021 / DFL 12</strain>
    </source>
</reference>
<dbReference type="SUPFAM" id="SSF53756">
    <property type="entry name" value="UDP-Glycosyltransferase/glycogen phosphorylase"/>
    <property type="match status" value="1"/>
</dbReference>
<dbReference type="HOGENOM" id="CLU_009583_14_2_5"/>
<protein>
    <submittedName>
        <fullName evidence="2">Putative glycosyltransferase</fullName>
    </submittedName>
</protein>
<organism evidence="2 3">
    <name type="scientific">Dinoroseobacter shibae (strain DSM 16493 / NCIMB 14021 / DFL 12)</name>
    <dbReference type="NCBI Taxonomy" id="398580"/>
    <lineage>
        <taxon>Bacteria</taxon>
        <taxon>Pseudomonadati</taxon>
        <taxon>Pseudomonadota</taxon>
        <taxon>Alphaproteobacteria</taxon>
        <taxon>Rhodobacterales</taxon>
        <taxon>Roseobacteraceae</taxon>
        <taxon>Dinoroseobacter</taxon>
    </lineage>
</organism>
<sequence>MIHIRPPKQGKIGYICKRYPRFSETFIVHEILAHERAGQQVEIFALRPVMDTHFQDILSKVRAPVHRIPEKTRSVSVFRDLLEKAEALYPGAPQRALATGAATDAIAQGLALAIDAKRLGVTHFHAHFGTVATTVARVASQVSGIPYTFTAHAKDIYYRYDPPIELDVKLRDAAAAVTVSDFNLAYMTETFGKDAAGLVRLYNGLDLSGFAWSEPTARQTDILAVGRLIEKKGFHILVEALWQLARKGQTPRCRIIGMGEDEDNLRSQIAAAGLEGQVTIEGPRPQSEVIAAMRDAAVLVCPCIVARDGNRDGLPTVLLEAMALGTPCIGTDVVGLPEILRPGDTGLLASEGDPDTLSAAISQMLGDIDLRRRVSRNARRLIEEEFDIDRNAARLRELFASCSGPVPAGLKGAA</sequence>
<evidence type="ECO:0000259" key="1">
    <source>
        <dbReference type="Pfam" id="PF00534"/>
    </source>
</evidence>
<dbReference type="CDD" id="cd03801">
    <property type="entry name" value="GT4_PimA-like"/>
    <property type="match status" value="1"/>
</dbReference>
<dbReference type="InterPro" id="IPR001296">
    <property type="entry name" value="Glyco_trans_1"/>
</dbReference>
<dbReference type="STRING" id="398580.Dshi_1993"/>
<dbReference type="OrthoDB" id="9790710at2"/>
<evidence type="ECO:0000313" key="3">
    <source>
        <dbReference type="Proteomes" id="UP000006833"/>
    </source>
</evidence>
<dbReference type="Proteomes" id="UP000006833">
    <property type="component" value="Chromosome"/>
</dbReference>
<feature type="domain" description="Glycosyl transferase family 1" evidence="1">
    <location>
        <begin position="219"/>
        <end position="380"/>
    </location>
</feature>
<accession>A8LP50</accession>
<dbReference type="RefSeq" id="WP_012178663.1">
    <property type="nucleotide sequence ID" value="NC_009952.1"/>
</dbReference>
<dbReference type="InterPro" id="IPR050194">
    <property type="entry name" value="Glycosyltransferase_grp1"/>
</dbReference>
<name>A8LP50_DINSH</name>
<dbReference type="AlphaFoldDB" id="A8LP50"/>
<keyword evidence="2" id="KW-0808">Transferase</keyword>
<dbReference type="eggNOG" id="COG0438">
    <property type="taxonomic scope" value="Bacteria"/>
</dbReference>